<evidence type="ECO:0000313" key="1">
    <source>
        <dbReference type="EMBL" id="MFD1067041.1"/>
    </source>
</evidence>
<gene>
    <name evidence="1" type="ORF">ACFQ19_13515</name>
</gene>
<dbReference type="Gene3D" id="1.50.10.10">
    <property type="match status" value="1"/>
</dbReference>
<proteinExistence type="predicted"/>
<dbReference type="EMBL" id="JBHTKK010000017">
    <property type="protein sequence ID" value="MFD1067041.1"/>
    <property type="molecule type" value="Genomic_DNA"/>
</dbReference>
<comment type="caution">
    <text evidence="1">The sequence shown here is derived from an EMBL/GenBank/DDBJ whole genome shotgun (WGS) entry which is preliminary data.</text>
</comment>
<reference evidence="2" key="1">
    <citation type="journal article" date="2019" name="Int. J. Syst. Evol. Microbiol.">
        <title>The Global Catalogue of Microorganisms (GCM) 10K type strain sequencing project: providing services to taxonomists for standard genome sequencing and annotation.</title>
        <authorList>
            <consortium name="The Broad Institute Genomics Platform"/>
            <consortium name="The Broad Institute Genome Sequencing Center for Infectious Disease"/>
            <person name="Wu L."/>
            <person name="Ma J."/>
        </authorList>
    </citation>
    <scope>NUCLEOTIDE SEQUENCE [LARGE SCALE GENOMIC DNA]</scope>
    <source>
        <strain evidence="2">CCUG 56608</strain>
    </source>
</reference>
<evidence type="ECO:0000313" key="2">
    <source>
        <dbReference type="Proteomes" id="UP001597041"/>
    </source>
</evidence>
<dbReference type="Proteomes" id="UP001597041">
    <property type="component" value="Unassembled WGS sequence"/>
</dbReference>
<name>A0ABW3NKT8_9BACI</name>
<dbReference type="RefSeq" id="WP_379592936.1">
    <property type="nucleotide sequence ID" value="NZ_JBHTKK010000017.1"/>
</dbReference>
<keyword evidence="2" id="KW-1185">Reference proteome</keyword>
<evidence type="ECO:0008006" key="3">
    <source>
        <dbReference type="Google" id="ProtNLM"/>
    </source>
</evidence>
<dbReference type="InterPro" id="IPR008928">
    <property type="entry name" value="6-hairpin_glycosidase_sf"/>
</dbReference>
<protein>
    <recommendedName>
        <fullName evidence="3">Poly alpha-glucosyltransferase</fullName>
    </recommendedName>
</protein>
<organism evidence="1 2">
    <name type="scientific">Oceanobacillus locisalsi</name>
    <dbReference type="NCBI Taxonomy" id="546107"/>
    <lineage>
        <taxon>Bacteria</taxon>
        <taxon>Bacillati</taxon>
        <taxon>Bacillota</taxon>
        <taxon>Bacilli</taxon>
        <taxon>Bacillales</taxon>
        <taxon>Bacillaceae</taxon>
        <taxon>Oceanobacillus</taxon>
    </lineage>
</organism>
<dbReference type="SUPFAM" id="SSF48208">
    <property type="entry name" value="Six-hairpin glycosidases"/>
    <property type="match status" value="1"/>
</dbReference>
<dbReference type="InterPro" id="IPR012341">
    <property type="entry name" value="6hp_glycosidase-like_sf"/>
</dbReference>
<accession>A0ABW3NKT8</accession>
<sequence length="564" mass="66922">MLAVEKISYQDFEESLEQLKRYIIEDKDMVQQINNQSSVTIFLSIGFEDKRATVFNSKSKNFSQAWANIHNQGQSYLRAIKEQFTSLKIDIVTDIIPVSIYEFIQRITKTRKNYFRQGVSFDKDFKHAFLEQELNGNAVIQIDSETKRGFIKERNLQNYIKKHRPKLSPVHFKQVEKVYLFETKGYFYENDQCFPLKQGDYDNGRRDTPLNTDEVQMMVDGAQQYLASLSKPNGEFVYGYFSYFDKEIKFYNMLRHCSTLYAMVESYEFIPNEKVSQAITQGIIHLIKRKIYFDETNNTAYVIDGVEEGKQEIKLGANAAAILALTKYAEVFCDNQYIPVAQKLARGILELQKKNGSFVHVLHYPSLEVKQDFRIVYYDGEAAFALMRLYKIDQDNQWLQAVEHAFEYFIENDHWQHYDHWLSYCTNELTLYKPLRKYYQFGLQNVQNKLDYIYKRITTYPTFLELTMAAYHMINRMKKDGQEDLLTELDFDESKLETTIHKRAEYQRNGFFYPELAMYFENPKRIAGSFFIRHHSFRTRIDDVEHYLSGYCAYYDLFLKGNEQ</sequence>